<dbReference type="InterPro" id="IPR024535">
    <property type="entry name" value="RHGA/B-epi-like_pectate_lyase"/>
</dbReference>
<dbReference type="InterPro" id="IPR011050">
    <property type="entry name" value="Pectin_lyase_fold/virulence"/>
</dbReference>
<protein>
    <recommendedName>
        <fullName evidence="1">Rhamnogalacturonase A/B/Epimerase-like pectate lyase domain-containing protein</fullName>
    </recommendedName>
</protein>
<dbReference type="InterPro" id="IPR012334">
    <property type="entry name" value="Pectin_lyas_fold"/>
</dbReference>
<name>S9SCR8_MAGFU</name>
<dbReference type="OrthoDB" id="5461292at2"/>
<comment type="caution">
    <text evidence="2">The sequence shown here is derived from an EMBL/GenBank/DDBJ whole genome shotgun (WGS) entry which is preliminary data.</text>
</comment>
<feature type="domain" description="Rhamnogalacturonase A/B/Epimerase-like pectate lyase" evidence="1">
    <location>
        <begin position="37"/>
        <end position="293"/>
    </location>
</feature>
<proteinExistence type="predicted"/>
<dbReference type="Pfam" id="PF12708">
    <property type="entry name" value="Pect-lyase_RHGA_epim"/>
    <property type="match status" value="1"/>
</dbReference>
<dbReference type="SUPFAM" id="SSF51126">
    <property type="entry name" value="Pectin lyase-like"/>
    <property type="match status" value="1"/>
</dbReference>
<gene>
    <name evidence="2" type="ORF">K678_05468</name>
</gene>
<dbReference type="Gene3D" id="2.160.20.10">
    <property type="entry name" value="Single-stranded right-handed beta-helix, Pectin lyase-like"/>
    <property type="match status" value="1"/>
</dbReference>
<evidence type="ECO:0000313" key="3">
    <source>
        <dbReference type="Proteomes" id="UP000015350"/>
    </source>
</evidence>
<dbReference type="AlphaFoldDB" id="S9SCR8"/>
<dbReference type="EMBL" id="AQPH01000013">
    <property type="protein sequence ID" value="EPY02519.1"/>
    <property type="molecule type" value="Genomic_DNA"/>
</dbReference>
<sequence length="514" mass="55351">MNRRDALKAMPLFLGLVGIEWGGLAPARAAAGAGPEFSVSNFGARGDGVSDDSSAFLSALKEAERTNGTVLVPLPALNYRVTKGLQVSPGIQIRGVGGTKRPLIVFEGDVDVCLNLRSNSLVEGLELDGHFPSKTRTSTVLRIFDDGVQVINCVIRRGKTLNVDLQAANCRIVGGEQWDSDGTSIALNGIKAHSNTLSGITFGNNRGFAIWLNDKAHGNLIENNKTKKNGLELCGVTFDCYGNNIVGNSAEGSGDNGISVTGYNNKITKNNCVKNAYHGICLFGERNYCSDNICTSNGQANLSLLTPRSFCGIAVTPNFGGFGRRNVIENNTCTDDQANPTQLYGLKLERHQYRLWKGGLELALDRRYSTDGKNVYRAMGRLASQPVPAGTRPITHTSSTASDGRFDWLWIGSNEMSFDLTPQAWQTGTTVSDGDERASNHALYKAVGSGVCGANAPVHKAGVVSDGGRDWQYIDDFPPNFDAWGNVMRGNRAKGNKISDYGVMSKNRNLIEKV</sequence>
<reference evidence="2 3" key="1">
    <citation type="submission" date="2013-04" db="EMBL/GenBank/DDBJ databases">
        <authorList>
            <person name="Kuznetsov B."/>
            <person name="Ivanovsky R."/>
        </authorList>
    </citation>
    <scope>NUCLEOTIDE SEQUENCE [LARGE SCALE GENOMIC DNA]</scope>
    <source>
        <strain evidence="2 3">MGU-K5</strain>
    </source>
</reference>
<organism evidence="2 3">
    <name type="scientific">Magnetospirillum fulvum MGU-K5</name>
    <dbReference type="NCBI Taxonomy" id="1316936"/>
    <lineage>
        <taxon>Bacteria</taxon>
        <taxon>Pseudomonadati</taxon>
        <taxon>Pseudomonadota</taxon>
        <taxon>Alphaproteobacteria</taxon>
        <taxon>Rhodospirillales</taxon>
        <taxon>Rhodospirillaceae</taxon>
        <taxon>Magnetospirillum</taxon>
    </lineage>
</organism>
<evidence type="ECO:0000313" key="2">
    <source>
        <dbReference type="EMBL" id="EPY02519.1"/>
    </source>
</evidence>
<evidence type="ECO:0000259" key="1">
    <source>
        <dbReference type="Pfam" id="PF12708"/>
    </source>
</evidence>
<dbReference type="RefSeq" id="WP_021131451.1">
    <property type="nucleotide sequence ID" value="NZ_AQPH01000013.1"/>
</dbReference>
<accession>S9SCR8</accession>
<dbReference type="SMART" id="SM00710">
    <property type="entry name" value="PbH1"/>
    <property type="match status" value="6"/>
</dbReference>
<dbReference type="InterPro" id="IPR006626">
    <property type="entry name" value="PbH1"/>
</dbReference>
<dbReference type="Proteomes" id="UP000015350">
    <property type="component" value="Unassembled WGS sequence"/>
</dbReference>
<dbReference type="STRING" id="1316936.K678_05468"/>